<keyword evidence="3" id="KW-1185">Reference proteome</keyword>
<protein>
    <submittedName>
        <fullName evidence="2">Putative F0F1-ATPase subunit Ca2+/Mg2+ transporter</fullName>
    </submittedName>
</protein>
<keyword evidence="1" id="KW-0812">Transmembrane</keyword>
<feature type="transmembrane region" description="Helical" evidence="1">
    <location>
        <begin position="42"/>
        <end position="62"/>
    </location>
</feature>
<dbReference type="STRING" id="29364.SAMN04487772_10852"/>
<evidence type="ECO:0000256" key="1">
    <source>
        <dbReference type="SAM" id="Phobius"/>
    </source>
</evidence>
<dbReference type="OrthoDB" id="2087782at2"/>
<evidence type="ECO:0000313" key="3">
    <source>
        <dbReference type="Proteomes" id="UP000199800"/>
    </source>
</evidence>
<name>A0A1I0BSE7_9FIRM</name>
<keyword evidence="1" id="KW-1133">Transmembrane helix</keyword>
<keyword evidence="1" id="KW-0472">Membrane</keyword>
<evidence type="ECO:0000313" key="2">
    <source>
        <dbReference type="EMBL" id="SET09229.1"/>
    </source>
</evidence>
<proteinExistence type="predicted"/>
<dbReference type="Proteomes" id="UP000199800">
    <property type="component" value="Unassembled WGS sequence"/>
</dbReference>
<accession>A0A1I0BSE7</accession>
<sequence length="106" mass="12583">MKKENRSVFKAWVMVTQVGITFLTPIGLCVIAGYYLDKHFKTSCWFIILFFLGVLAAFRNVYVMTKSFYEKDLKRENEELEYWKHFTTEDKSSWKNSKSENGTDKE</sequence>
<reference evidence="2 3" key="1">
    <citation type="submission" date="2016-10" db="EMBL/GenBank/DDBJ databases">
        <authorList>
            <person name="de Groot N.N."/>
        </authorList>
    </citation>
    <scope>NUCLEOTIDE SEQUENCE [LARGE SCALE GENOMIC DNA]</scope>
    <source>
        <strain evidence="2 3">DSM 1801</strain>
    </source>
</reference>
<dbReference type="EMBL" id="FOHN01000008">
    <property type="protein sequence ID" value="SET09229.1"/>
    <property type="molecule type" value="Genomic_DNA"/>
</dbReference>
<organism evidence="2 3">
    <name type="scientific">[Clostridium] polysaccharolyticum</name>
    <dbReference type="NCBI Taxonomy" id="29364"/>
    <lineage>
        <taxon>Bacteria</taxon>
        <taxon>Bacillati</taxon>
        <taxon>Bacillota</taxon>
        <taxon>Clostridia</taxon>
        <taxon>Lachnospirales</taxon>
        <taxon>Lachnospiraceae</taxon>
    </lineage>
</organism>
<feature type="transmembrane region" description="Helical" evidence="1">
    <location>
        <begin position="12"/>
        <end position="36"/>
    </location>
</feature>
<gene>
    <name evidence="2" type="ORF">SAMN04487772_10852</name>
</gene>
<dbReference type="AlphaFoldDB" id="A0A1I0BSE7"/>
<dbReference type="Pfam" id="PF09527">
    <property type="entry name" value="ATPase_gene1"/>
    <property type="match status" value="1"/>
</dbReference>
<dbReference type="InterPro" id="IPR032820">
    <property type="entry name" value="ATPase_put"/>
</dbReference>
<dbReference type="RefSeq" id="WP_092477533.1">
    <property type="nucleotide sequence ID" value="NZ_FOHN01000008.1"/>
</dbReference>